<feature type="transmembrane region" description="Helical" evidence="17">
    <location>
        <begin position="84"/>
        <end position="105"/>
    </location>
</feature>
<evidence type="ECO:0000256" key="12">
    <source>
        <dbReference type="ARBA" id="ARBA00041185"/>
    </source>
</evidence>
<feature type="transmembrane region" description="Helical" evidence="17">
    <location>
        <begin position="179"/>
        <end position="197"/>
    </location>
</feature>
<evidence type="ECO:0000256" key="10">
    <source>
        <dbReference type="ARBA" id="ARBA00033270"/>
    </source>
</evidence>
<dbReference type="Proteomes" id="UP000294743">
    <property type="component" value="Unassembled WGS sequence"/>
</dbReference>
<dbReference type="GO" id="GO:0005886">
    <property type="term" value="C:plasma membrane"/>
    <property type="evidence" value="ECO:0007669"/>
    <property type="project" value="TreeGrafter"/>
</dbReference>
<dbReference type="InterPro" id="IPR001182">
    <property type="entry name" value="FtsW/RodA"/>
</dbReference>
<evidence type="ECO:0000256" key="3">
    <source>
        <dbReference type="ARBA" id="ARBA00022679"/>
    </source>
</evidence>
<comment type="catalytic activity">
    <reaction evidence="15">
        <text>[GlcNAc-(1-&gt;4)-Mur2Ac(oyl-L-Ala-gamma-D-Glu-L-Lys-D-Ala-D-Ala)](n)-di-trans,octa-cis-undecaprenyl diphosphate + beta-D-GlcNAc-(1-&gt;4)-Mur2Ac(oyl-L-Ala-gamma-D-Glu-L-Lys-D-Ala-D-Ala)-di-trans,octa-cis-undecaprenyl diphosphate = [GlcNAc-(1-&gt;4)-Mur2Ac(oyl-L-Ala-gamma-D-Glu-L-Lys-D-Ala-D-Ala)](n+1)-di-trans,octa-cis-undecaprenyl diphosphate + di-trans,octa-cis-undecaprenyl diphosphate + H(+)</text>
        <dbReference type="Rhea" id="RHEA:23708"/>
        <dbReference type="Rhea" id="RHEA-COMP:9602"/>
        <dbReference type="Rhea" id="RHEA-COMP:9603"/>
        <dbReference type="ChEBI" id="CHEBI:15378"/>
        <dbReference type="ChEBI" id="CHEBI:58405"/>
        <dbReference type="ChEBI" id="CHEBI:60033"/>
        <dbReference type="ChEBI" id="CHEBI:78435"/>
        <dbReference type="EC" id="2.4.99.28"/>
    </reaction>
</comment>
<feature type="transmembrane region" description="Helical" evidence="17">
    <location>
        <begin position="125"/>
        <end position="144"/>
    </location>
</feature>
<feature type="transmembrane region" description="Helical" evidence="17">
    <location>
        <begin position="366"/>
        <end position="394"/>
    </location>
</feature>
<dbReference type="EC" id="2.4.99.28" evidence="14"/>
<feature type="transmembrane region" description="Helical" evidence="17">
    <location>
        <begin position="303"/>
        <end position="324"/>
    </location>
</feature>
<evidence type="ECO:0000256" key="5">
    <source>
        <dbReference type="ARBA" id="ARBA00022960"/>
    </source>
</evidence>
<evidence type="ECO:0000256" key="16">
    <source>
        <dbReference type="ARBA" id="ARBA00049966"/>
    </source>
</evidence>
<proteinExistence type="inferred from homology"/>
<protein>
    <recommendedName>
        <fullName evidence="12">Probable peptidoglycan glycosyltransferase FtsW</fullName>
        <ecNumber evidence="14">2.4.99.28</ecNumber>
    </recommendedName>
    <alternativeName>
        <fullName evidence="13">Cell division protein FtsW</fullName>
    </alternativeName>
    <alternativeName>
        <fullName evidence="10">Cell wall polymerase</fullName>
    </alternativeName>
    <alternativeName>
        <fullName evidence="9">Peptidoglycan polymerase</fullName>
    </alternativeName>
</protein>
<comment type="function">
    <text evidence="16">Peptidoglycan polymerase that is essential for cell division.</text>
</comment>
<keyword evidence="2" id="KW-0328">Glycosyltransferase</keyword>
<dbReference type="PANTHER" id="PTHR30474">
    <property type="entry name" value="CELL CYCLE PROTEIN"/>
    <property type="match status" value="1"/>
</dbReference>
<accession>A0A4R7ZTF4</accession>
<dbReference type="PANTHER" id="PTHR30474:SF2">
    <property type="entry name" value="PEPTIDOGLYCAN GLYCOSYLTRANSFERASE FTSW-RELATED"/>
    <property type="match status" value="1"/>
</dbReference>
<dbReference type="GO" id="GO:0051301">
    <property type="term" value="P:cell division"/>
    <property type="evidence" value="ECO:0007669"/>
    <property type="project" value="UniProtKB-KW"/>
</dbReference>
<keyword evidence="5" id="KW-0133">Cell shape</keyword>
<dbReference type="Pfam" id="PF01098">
    <property type="entry name" value="FTSW_RODA_SPOVE"/>
    <property type="match status" value="1"/>
</dbReference>
<dbReference type="AlphaFoldDB" id="A0A4R7ZTF4"/>
<evidence type="ECO:0000256" key="14">
    <source>
        <dbReference type="ARBA" id="ARBA00044770"/>
    </source>
</evidence>
<organism evidence="18 19">
    <name type="scientific">Breznakia blatticola</name>
    <dbReference type="NCBI Taxonomy" id="1754012"/>
    <lineage>
        <taxon>Bacteria</taxon>
        <taxon>Bacillati</taxon>
        <taxon>Bacillota</taxon>
        <taxon>Erysipelotrichia</taxon>
        <taxon>Erysipelotrichales</taxon>
        <taxon>Erysipelotrichaceae</taxon>
        <taxon>Breznakia</taxon>
    </lineage>
</organism>
<comment type="caution">
    <text evidence="18">The sequence shown here is derived from an EMBL/GenBank/DDBJ whole genome shotgun (WGS) entry which is preliminary data.</text>
</comment>
<evidence type="ECO:0000256" key="7">
    <source>
        <dbReference type="ARBA" id="ARBA00022989"/>
    </source>
</evidence>
<keyword evidence="18" id="KW-0132">Cell division</keyword>
<keyword evidence="6" id="KW-0573">Peptidoglycan synthesis</keyword>
<keyword evidence="3" id="KW-0808">Transferase</keyword>
<dbReference type="GO" id="GO:0008360">
    <property type="term" value="P:regulation of cell shape"/>
    <property type="evidence" value="ECO:0007669"/>
    <property type="project" value="UniProtKB-KW"/>
</dbReference>
<sequence>MKKLGKLFSLKMPPMYDRWIHAAVIILIFFGSIMVVSTSVGMSAQSPNIVRNTIIKQVLFLIISYFAMVKVARVFQVWLRNKNFLQVLDVIGVLVAALLVFVVLFSTPVNGAKSWIQLPGGLGTIQPSEFAKAFLIVYMGVNIYHIGPQRKTLMQIIFRPTFFFIVFALLIIAQPDFGTIVVLTMIFLICNIVPSHFKLSGIQTLCKIALGCIVVGLAFSMTHFGITVLEKLLGADNYQLARFINADNPFTQIFGTGYNLTYSLYAIANGGITGLGLGQSAQKYGYLPEAETDFILPVTIEELGLFGLLVIVIGYGIILYRLFYFAKRAADDGTRMILVGTAVYLSIHFILNVGGVSAFLPLTGVPLLFISSGGSSLLSIMVLMGVCQSIISLIRRQRKRVLR</sequence>
<keyword evidence="7 17" id="KW-1133">Transmembrane helix</keyword>
<dbReference type="GO" id="GO:0009252">
    <property type="term" value="P:peptidoglycan biosynthetic process"/>
    <property type="evidence" value="ECO:0007669"/>
    <property type="project" value="UniProtKB-KW"/>
</dbReference>
<comment type="subcellular location">
    <subcellularLocation>
        <location evidence="1">Membrane</location>
        <topology evidence="1">Multi-pass membrane protein</topology>
    </subcellularLocation>
</comment>
<dbReference type="GO" id="GO:0008955">
    <property type="term" value="F:peptidoglycan glycosyltransferase activity"/>
    <property type="evidence" value="ECO:0007669"/>
    <property type="project" value="UniProtKB-EC"/>
</dbReference>
<keyword evidence="4 17" id="KW-0812">Transmembrane</keyword>
<evidence type="ECO:0000256" key="11">
    <source>
        <dbReference type="ARBA" id="ARBA00038053"/>
    </source>
</evidence>
<gene>
    <name evidence="18" type="ORF">EDD63_11046</name>
</gene>
<dbReference type="GO" id="GO:0015648">
    <property type="term" value="F:lipid-linked peptidoglycan transporter activity"/>
    <property type="evidence" value="ECO:0007669"/>
    <property type="project" value="TreeGrafter"/>
</dbReference>
<keyword evidence="19" id="KW-1185">Reference proteome</keyword>
<dbReference type="OrthoDB" id="9812661at2"/>
<keyword evidence="18" id="KW-0131">Cell cycle</keyword>
<feature type="transmembrane region" description="Helical" evidence="17">
    <location>
        <begin position="336"/>
        <end position="360"/>
    </location>
</feature>
<evidence type="ECO:0000313" key="18">
    <source>
        <dbReference type="EMBL" id="TDW20826.1"/>
    </source>
</evidence>
<dbReference type="GO" id="GO:0032153">
    <property type="term" value="C:cell division site"/>
    <property type="evidence" value="ECO:0007669"/>
    <property type="project" value="TreeGrafter"/>
</dbReference>
<evidence type="ECO:0000256" key="15">
    <source>
        <dbReference type="ARBA" id="ARBA00049902"/>
    </source>
</evidence>
<feature type="transmembrane region" description="Helical" evidence="17">
    <location>
        <begin position="54"/>
        <end position="72"/>
    </location>
</feature>
<reference evidence="18 19" key="1">
    <citation type="submission" date="2019-03" db="EMBL/GenBank/DDBJ databases">
        <title>Genomic Encyclopedia of Type Strains, Phase IV (KMG-IV): sequencing the most valuable type-strain genomes for metagenomic binning, comparative biology and taxonomic classification.</title>
        <authorList>
            <person name="Goeker M."/>
        </authorList>
    </citation>
    <scope>NUCLEOTIDE SEQUENCE [LARGE SCALE GENOMIC DNA]</scope>
    <source>
        <strain evidence="18 19">DSM 28867</strain>
    </source>
</reference>
<evidence type="ECO:0000256" key="2">
    <source>
        <dbReference type="ARBA" id="ARBA00022676"/>
    </source>
</evidence>
<evidence type="ECO:0000256" key="17">
    <source>
        <dbReference type="SAM" id="Phobius"/>
    </source>
</evidence>
<feature type="transmembrane region" description="Helical" evidence="17">
    <location>
        <begin position="20"/>
        <end position="42"/>
    </location>
</feature>
<evidence type="ECO:0000256" key="8">
    <source>
        <dbReference type="ARBA" id="ARBA00023136"/>
    </source>
</evidence>
<evidence type="ECO:0000256" key="1">
    <source>
        <dbReference type="ARBA" id="ARBA00004141"/>
    </source>
</evidence>
<feature type="transmembrane region" description="Helical" evidence="17">
    <location>
        <begin position="156"/>
        <end position="173"/>
    </location>
</feature>
<evidence type="ECO:0000256" key="9">
    <source>
        <dbReference type="ARBA" id="ARBA00032370"/>
    </source>
</evidence>
<evidence type="ECO:0000313" key="19">
    <source>
        <dbReference type="Proteomes" id="UP000294743"/>
    </source>
</evidence>
<feature type="transmembrane region" description="Helical" evidence="17">
    <location>
        <begin position="209"/>
        <end position="229"/>
    </location>
</feature>
<name>A0A4R7ZTF4_9FIRM</name>
<evidence type="ECO:0000256" key="13">
    <source>
        <dbReference type="ARBA" id="ARBA00041418"/>
    </source>
</evidence>
<keyword evidence="8 17" id="KW-0472">Membrane</keyword>
<evidence type="ECO:0000256" key="6">
    <source>
        <dbReference type="ARBA" id="ARBA00022984"/>
    </source>
</evidence>
<evidence type="ECO:0000256" key="4">
    <source>
        <dbReference type="ARBA" id="ARBA00022692"/>
    </source>
</evidence>
<comment type="similarity">
    <text evidence="11">Belongs to the SEDS family. FtsW subfamily.</text>
</comment>
<dbReference type="EMBL" id="SODD01000010">
    <property type="protein sequence ID" value="TDW20826.1"/>
    <property type="molecule type" value="Genomic_DNA"/>
</dbReference>